<keyword evidence="2" id="KW-0472">Membrane</keyword>
<name>A0A8J3CBC0_9PSEU</name>
<dbReference type="AlphaFoldDB" id="A0A8J3CBC0"/>
<gene>
    <name evidence="3" type="ORF">GCM10012275_19060</name>
</gene>
<feature type="region of interest" description="Disordered" evidence="1">
    <location>
        <begin position="49"/>
        <end position="69"/>
    </location>
</feature>
<feature type="transmembrane region" description="Helical" evidence="2">
    <location>
        <begin position="21"/>
        <end position="46"/>
    </location>
</feature>
<evidence type="ECO:0000313" key="4">
    <source>
        <dbReference type="Proteomes" id="UP000637578"/>
    </source>
</evidence>
<reference evidence="3" key="2">
    <citation type="submission" date="2020-09" db="EMBL/GenBank/DDBJ databases">
        <authorList>
            <person name="Sun Q."/>
            <person name="Zhou Y."/>
        </authorList>
    </citation>
    <scope>NUCLEOTIDE SEQUENCE</scope>
    <source>
        <strain evidence="3">CGMCC 4.5737</strain>
    </source>
</reference>
<dbReference type="EMBL" id="BMMK01000006">
    <property type="protein sequence ID" value="GGM48193.1"/>
    <property type="molecule type" value="Genomic_DNA"/>
</dbReference>
<protein>
    <submittedName>
        <fullName evidence="3">Uncharacterized protein</fullName>
    </submittedName>
</protein>
<dbReference type="Proteomes" id="UP000637578">
    <property type="component" value="Unassembled WGS sequence"/>
</dbReference>
<accession>A0A8J3CBC0</accession>
<feature type="region of interest" description="Disordered" evidence="1">
    <location>
        <begin position="116"/>
        <end position="144"/>
    </location>
</feature>
<comment type="caution">
    <text evidence="3">The sequence shown here is derived from an EMBL/GenBank/DDBJ whole genome shotgun (WGS) entry which is preliminary data.</text>
</comment>
<sequence>MINTVSKRPNTHRSATAGNTIKRAVGIGLGVILAGLITLIIIGSLVDQPTTPTPDTSTAAAPPSANTQGEINRMQSTHAELGRYLDQCTNGRRPSCQHAVDMAELLLQQLSNGSPAARDAMATDGVTTDTVTQQRDRARTLAGR</sequence>
<keyword evidence="4" id="KW-1185">Reference proteome</keyword>
<evidence type="ECO:0000313" key="3">
    <source>
        <dbReference type="EMBL" id="GGM48193.1"/>
    </source>
</evidence>
<feature type="compositionally biased region" description="Low complexity" evidence="1">
    <location>
        <begin position="122"/>
        <end position="133"/>
    </location>
</feature>
<keyword evidence="2" id="KW-1133">Transmembrane helix</keyword>
<evidence type="ECO:0000256" key="1">
    <source>
        <dbReference type="SAM" id="MobiDB-lite"/>
    </source>
</evidence>
<feature type="compositionally biased region" description="Low complexity" evidence="1">
    <location>
        <begin position="49"/>
        <end position="65"/>
    </location>
</feature>
<feature type="compositionally biased region" description="Basic and acidic residues" evidence="1">
    <location>
        <begin position="134"/>
        <end position="144"/>
    </location>
</feature>
<organism evidence="3 4">
    <name type="scientific">Longimycelium tulufanense</name>
    <dbReference type="NCBI Taxonomy" id="907463"/>
    <lineage>
        <taxon>Bacteria</taxon>
        <taxon>Bacillati</taxon>
        <taxon>Actinomycetota</taxon>
        <taxon>Actinomycetes</taxon>
        <taxon>Pseudonocardiales</taxon>
        <taxon>Pseudonocardiaceae</taxon>
        <taxon>Longimycelium</taxon>
    </lineage>
</organism>
<reference evidence="3" key="1">
    <citation type="journal article" date="2014" name="Int. J. Syst. Evol. Microbiol.">
        <title>Complete genome sequence of Corynebacterium casei LMG S-19264T (=DSM 44701T), isolated from a smear-ripened cheese.</title>
        <authorList>
            <consortium name="US DOE Joint Genome Institute (JGI-PGF)"/>
            <person name="Walter F."/>
            <person name="Albersmeier A."/>
            <person name="Kalinowski J."/>
            <person name="Ruckert C."/>
        </authorList>
    </citation>
    <scope>NUCLEOTIDE SEQUENCE</scope>
    <source>
        <strain evidence="3">CGMCC 4.5737</strain>
    </source>
</reference>
<keyword evidence="2" id="KW-0812">Transmembrane</keyword>
<evidence type="ECO:0000256" key="2">
    <source>
        <dbReference type="SAM" id="Phobius"/>
    </source>
</evidence>
<proteinExistence type="predicted"/>